<sequence>MRAEVYLSIATMKCNRGRDGYIKELSFYVNTQLIRILNCQNRQSFPKRSFQLLTLFKNSNTTFSHAGKPKLDQGVYLYSKLLSLWKLQDLCYSTCLHGHCAIIPGKRTCFHHSSAMTIVERDFTQRCRELFLESFLDSSSDPCTG</sequence>
<keyword evidence="2" id="KW-1185">Reference proteome</keyword>
<dbReference type="EMBL" id="JAQIZT010000003">
    <property type="protein sequence ID" value="KAJ7004708.1"/>
    <property type="molecule type" value="Genomic_DNA"/>
</dbReference>
<dbReference type="AlphaFoldDB" id="A0AAD6R967"/>
<accession>A0AAD6R967</accession>
<gene>
    <name evidence="1" type="ORF">NC653_009525</name>
</gene>
<dbReference type="Proteomes" id="UP001164929">
    <property type="component" value="Chromosome 3"/>
</dbReference>
<evidence type="ECO:0000313" key="2">
    <source>
        <dbReference type="Proteomes" id="UP001164929"/>
    </source>
</evidence>
<proteinExistence type="predicted"/>
<organism evidence="1 2">
    <name type="scientific">Populus alba x Populus x berolinensis</name>
    <dbReference type="NCBI Taxonomy" id="444605"/>
    <lineage>
        <taxon>Eukaryota</taxon>
        <taxon>Viridiplantae</taxon>
        <taxon>Streptophyta</taxon>
        <taxon>Embryophyta</taxon>
        <taxon>Tracheophyta</taxon>
        <taxon>Spermatophyta</taxon>
        <taxon>Magnoliopsida</taxon>
        <taxon>eudicotyledons</taxon>
        <taxon>Gunneridae</taxon>
        <taxon>Pentapetalae</taxon>
        <taxon>rosids</taxon>
        <taxon>fabids</taxon>
        <taxon>Malpighiales</taxon>
        <taxon>Salicaceae</taxon>
        <taxon>Saliceae</taxon>
        <taxon>Populus</taxon>
    </lineage>
</organism>
<protein>
    <submittedName>
        <fullName evidence="1">Uncharacterized protein</fullName>
    </submittedName>
</protein>
<evidence type="ECO:0000313" key="1">
    <source>
        <dbReference type="EMBL" id="KAJ7004708.1"/>
    </source>
</evidence>
<comment type="caution">
    <text evidence="1">The sequence shown here is derived from an EMBL/GenBank/DDBJ whole genome shotgun (WGS) entry which is preliminary data.</text>
</comment>
<reference evidence="1" key="1">
    <citation type="journal article" date="2023" name="Mol. Ecol. Resour.">
        <title>Chromosome-level genome assembly of a triploid poplar Populus alba 'Berolinensis'.</title>
        <authorList>
            <person name="Chen S."/>
            <person name="Yu Y."/>
            <person name="Wang X."/>
            <person name="Wang S."/>
            <person name="Zhang T."/>
            <person name="Zhou Y."/>
            <person name="He R."/>
            <person name="Meng N."/>
            <person name="Wang Y."/>
            <person name="Liu W."/>
            <person name="Liu Z."/>
            <person name="Liu J."/>
            <person name="Guo Q."/>
            <person name="Huang H."/>
            <person name="Sederoff R.R."/>
            <person name="Wang G."/>
            <person name="Qu G."/>
            <person name="Chen S."/>
        </authorList>
    </citation>
    <scope>NUCLEOTIDE SEQUENCE</scope>
    <source>
        <strain evidence="1">SC-2020</strain>
    </source>
</reference>
<name>A0AAD6R967_9ROSI</name>